<dbReference type="PANTHER" id="PTHR46411">
    <property type="entry name" value="FAMILY ATPASE, PUTATIVE-RELATED"/>
    <property type="match status" value="1"/>
</dbReference>
<dbReference type="Pfam" id="PF00004">
    <property type="entry name" value="AAA"/>
    <property type="match status" value="1"/>
</dbReference>
<dbReference type="STRING" id="1093900.A0A507B4X2"/>
<reference evidence="2 3" key="1">
    <citation type="submission" date="2019-06" db="EMBL/GenBank/DDBJ databases">
        <title>Draft genome sequence of the filamentous fungus Phialemoniopsis curvata isolated from diesel fuel.</title>
        <authorList>
            <person name="Varaljay V.A."/>
            <person name="Lyon W.J."/>
            <person name="Crouch A.L."/>
            <person name="Drake C.E."/>
            <person name="Hollomon J.M."/>
            <person name="Nadeau L.J."/>
            <person name="Nunn H.S."/>
            <person name="Stevenson B.S."/>
            <person name="Bojanowski C.L."/>
            <person name="Crookes-Goodson W.J."/>
        </authorList>
    </citation>
    <scope>NUCLEOTIDE SEQUENCE [LARGE SCALE GENOMIC DNA]</scope>
    <source>
        <strain evidence="2 3">D216</strain>
    </source>
</reference>
<accession>A0A507B4X2</accession>
<dbReference type="Proteomes" id="UP000319257">
    <property type="component" value="Unassembled WGS sequence"/>
</dbReference>
<keyword evidence="3" id="KW-1185">Reference proteome</keyword>
<dbReference type="InterPro" id="IPR027417">
    <property type="entry name" value="P-loop_NTPase"/>
</dbReference>
<evidence type="ECO:0000259" key="1">
    <source>
        <dbReference type="SMART" id="SM00382"/>
    </source>
</evidence>
<organism evidence="2 3">
    <name type="scientific">Thyridium curvatum</name>
    <dbReference type="NCBI Taxonomy" id="1093900"/>
    <lineage>
        <taxon>Eukaryota</taxon>
        <taxon>Fungi</taxon>
        <taxon>Dikarya</taxon>
        <taxon>Ascomycota</taxon>
        <taxon>Pezizomycotina</taxon>
        <taxon>Sordariomycetes</taxon>
        <taxon>Sordariomycetidae</taxon>
        <taxon>Thyridiales</taxon>
        <taxon>Thyridiaceae</taxon>
        <taxon>Thyridium</taxon>
    </lineage>
</organism>
<protein>
    <recommendedName>
        <fullName evidence="1">AAA+ ATPase domain-containing protein</fullName>
    </recommendedName>
</protein>
<dbReference type="InterPro" id="IPR003959">
    <property type="entry name" value="ATPase_AAA_core"/>
</dbReference>
<dbReference type="PANTHER" id="PTHR46411:SF2">
    <property type="entry name" value="AAA+ ATPASE DOMAIN-CONTAINING PROTEIN"/>
    <property type="match status" value="1"/>
</dbReference>
<evidence type="ECO:0000313" key="3">
    <source>
        <dbReference type="Proteomes" id="UP000319257"/>
    </source>
</evidence>
<dbReference type="InParanoid" id="A0A507B4X2"/>
<dbReference type="OrthoDB" id="10042665at2759"/>
<dbReference type="InterPro" id="IPR056599">
    <property type="entry name" value="AAA_lid_fung"/>
</dbReference>
<evidence type="ECO:0000313" key="2">
    <source>
        <dbReference type="EMBL" id="TPX13744.1"/>
    </source>
</evidence>
<comment type="caution">
    <text evidence="2">The sequence shown here is derived from an EMBL/GenBank/DDBJ whole genome shotgun (WGS) entry which is preliminary data.</text>
</comment>
<dbReference type="InterPro" id="IPR054289">
    <property type="entry name" value="DUF7025"/>
</dbReference>
<gene>
    <name evidence="2" type="ORF">E0L32_005947</name>
</gene>
<dbReference type="SMART" id="SM00382">
    <property type="entry name" value="AAA"/>
    <property type="match status" value="1"/>
</dbReference>
<dbReference type="SUPFAM" id="SSF52540">
    <property type="entry name" value="P-loop containing nucleoside triphosphate hydrolases"/>
    <property type="match status" value="1"/>
</dbReference>
<dbReference type="Gene3D" id="3.40.50.300">
    <property type="entry name" value="P-loop containing nucleotide triphosphate hydrolases"/>
    <property type="match status" value="1"/>
</dbReference>
<dbReference type="GO" id="GO:0005524">
    <property type="term" value="F:ATP binding"/>
    <property type="evidence" value="ECO:0007669"/>
    <property type="project" value="InterPro"/>
</dbReference>
<dbReference type="AlphaFoldDB" id="A0A507B4X2"/>
<sequence>MQHGQARKEASAAIIVHRIAEADSQVSHLYLDRPRWSLRGNATMVVAGQHPIFDLPAFLTEHSEVAFLVYRDYQSSQPYSPGAPDRYVEHTSEEIVPATSDLKQALTKLNDFISEPFAPKHYANHTFQANLPMSSPYPSIFRIRDRKDTFLSTLSHEEARQFQVVFDYVLAELSEEYQTVNSLLSRKRMTYPYLKYLFWPGELLTAGRGSSMRGYLSTSTLSLSSRETAQNVEYWKLDSITWDFDGSFSRKQHQFTMVFSTDKSLELDVEDLPVIPSRLHGGADLLRLWCRGQKFWKCRSARLVSYQARSDLISQHPDSERFMVDVSKFNETRMPPHNHVSPNLGETSTSNYVINHMTSDTPPDQLFLQMLPSTIKGYSLERKKWLDLEVDGITDVAWNKKAWEYLVLDCKSKQTLQALASGWLKLAKSAVLGGNQSADYISGKGTGLVLLLQGPAGTGKTLTAESLAESLEMPLLPVSCGDFGTDPKRMKGHLEDILALGKAWGCVILLDDMDLFLEERWPNDHQHNAMTSVLARALEHHDGIIILTCNRVDTLSDAFKSRIQLTVQYPALVPSQRAQIWRNLISRICHLRDANMDFDDLLEHVEELSQYEMNGREIRNVFTTARQLAEARMMQNLDHNHIEDIIHREGTL</sequence>
<name>A0A507B4X2_9PEZI</name>
<dbReference type="GO" id="GO:0016887">
    <property type="term" value="F:ATP hydrolysis activity"/>
    <property type="evidence" value="ECO:0007669"/>
    <property type="project" value="InterPro"/>
</dbReference>
<dbReference type="GeneID" id="41973394"/>
<feature type="domain" description="AAA+ ATPase" evidence="1">
    <location>
        <begin position="446"/>
        <end position="573"/>
    </location>
</feature>
<dbReference type="Pfam" id="PF23232">
    <property type="entry name" value="AAA_lid_13"/>
    <property type="match status" value="1"/>
</dbReference>
<dbReference type="EMBL" id="SKBQ01000032">
    <property type="protein sequence ID" value="TPX13744.1"/>
    <property type="molecule type" value="Genomic_DNA"/>
</dbReference>
<dbReference type="RefSeq" id="XP_030995455.1">
    <property type="nucleotide sequence ID" value="XM_031140525.1"/>
</dbReference>
<proteinExistence type="predicted"/>
<dbReference type="Pfam" id="PF22942">
    <property type="entry name" value="DUF7025"/>
    <property type="match status" value="1"/>
</dbReference>
<dbReference type="InterPro" id="IPR003593">
    <property type="entry name" value="AAA+_ATPase"/>
</dbReference>